<evidence type="ECO:0000313" key="2">
    <source>
        <dbReference type="Proteomes" id="UP000243006"/>
    </source>
</evidence>
<reference evidence="1 2" key="1">
    <citation type="submission" date="2015-04" db="EMBL/GenBank/DDBJ databases">
        <title>Draft genome of the roundworm Trichinella nativa.</title>
        <authorList>
            <person name="Mitreva M."/>
        </authorList>
    </citation>
    <scope>NUCLEOTIDE SEQUENCE [LARGE SCALE GENOMIC DNA]</scope>
    <source>
        <strain evidence="1 2">ISS45</strain>
    </source>
</reference>
<protein>
    <submittedName>
        <fullName evidence="1">Uncharacterized protein</fullName>
    </submittedName>
</protein>
<dbReference type="AlphaFoldDB" id="A0A1Y3ESB0"/>
<organism evidence="1 2">
    <name type="scientific">Trichinella nativa</name>
    <dbReference type="NCBI Taxonomy" id="6335"/>
    <lineage>
        <taxon>Eukaryota</taxon>
        <taxon>Metazoa</taxon>
        <taxon>Ecdysozoa</taxon>
        <taxon>Nematoda</taxon>
        <taxon>Enoplea</taxon>
        <taxon>Dorylaimia</taxon>
        <taxon>Trichinellida</taxon>
        <taxon>Trichinellidae</taxon>
        <taxon>Trichinella</taxon>
    </lineage>
</organism>
<name>A0A1Y3ESB0_9BILA</name>
<comment type="caution">
    <text evidence="1">The sequence shown here is derived from an EMBL/GenBank/DDBJ whole genome shotgun (WGS) entry which is preliminary data.</text>
</comment>
<dbReference type="Proteomes" id="UP000243006">
    <property type="component" value="Unassembled WGS sequence"/>
</dbReference>
<dbReference type="EMBL" id="LVZM01005964">
    <property type="protein sequence ID" value="OUC46756.1"/>
    <property type="molecule type" value="Genomic_DNA"/>
</dbReference>
<gene>
    <name evidence="1" type="ORF">D917_07468</name>
</gene>
<evidence type="ECO:0000313" key="1">
    <source>
        <dbReference type="EMBL" id="OUC46756.1"/>
    </source>
</evidence>
<accession>A0A1Y3ESB0</accession>
<sequence>MRLDVTDELDLKGEILLIAVHDTNGASHEVQKSLFVALAGEPRHSVKAFTMPTLCSNVTQTRISAGAWPHFCKLEFQKQKDEEELPWQGDLLTTSINTPAIRRKAIAFKPREFKSCHIPRNFRELQIFVSIVEIDGAEPYQARREFERYLFHAGMTCCAPFRGGSCFFRNTLGLGDLLTTSINTPAIRRKAIAFNRRAVRSYRTLGNWSRLPTVWIQRELSLTRRGRNWSCHYRVTV</sequence>
<proteinExistence type="predicted"/>